<evidence type="ECO:0000313" key="2">
    <source>
        <dbReference type="EMBL" id="KAH7139885.1"/>
    </source>
</evidence>
<dbReference type="AlphaFoldDB" id="A0A9P9EL92"/>
<gene>
    <name evidence="2" type="ORF">B0J13DRAFT_638916</name>
</gene>
<comment type="caution">
    <text evidence="2">The sequence shown here is derived from an EMBL/GenBank/DDBJ whole genome shotgun (WGS) entry which is preliminary data.</text>
</comment>
<name>A0A9P9EL92_9HYPO</name>
<keyword evidence="3" id="KW-1185">Reference proteome</keyword>
<organism evidence="2 3">
    <name type="scientific">Dactylonectria estremocensis</name>
    <dbReference type="NCBI Taxonomy" id="1079267"/>
    <lineage>
        <taxon>Eukaryota</taxon>
        <taxon>Fungi</taxon>
        <taxon>Dikarya</taxon>
        <taxon>Ascomycota</taxon>
        <taxon>Pezizomycotina</taxon>
        <taxon>Sordariomycetes</taxon>
        <taxon>Hypocreomycetidae</taxon>
        <taxon>Hypocreales</taxon>
        <taxon>Nectriaceae</taxon>
        <taxon>Dactylonectria</taxon>
    </lineage>
</organism>
<evidence type="ECO:0000256" key="1">
    <source>
        <dbReference type="SAM" id="MobiDB-lite"/>
    </source>
</evidence>
<evidence type="ECO:0000313" key="3">
    <source>
        <dbReference type="Proteomes" id="UP000717696"/>
    </source>
</evidence>
<sequence>CLPRSSTPSFGRPLQNAGTSSPKPSPKSRPSTSQISCWAERSTIASMRVSQARGRATCTTLTWSMTPSWPSTSMRAHLIPPCCSSTGRNDVDRTVAPAKIRLRRASPCKALTTATFSSIRRSASSRSNRGWPALARNGSEFATTTTTRLETLIGTIPGTLLLSSLIAMATRLAPSLSSTASNSAVTPMKDPSGSPLSCNSSLALLQRRSAQLPEPRFSDPIDRPQLRSENYLRSWSQVASCGKHKLDSGFRIDGSGHRVDGHEKDLASQWVLIVV</sequence>
<dbReference type="Proteomes" id="UP000717696">
    <property type="component" value="Unassembled WGS sequence"/>
</dbReference>
<protein>
    <submittedName>
        <fullName evidence="2">Uncharacterized protein</fullName>
    </submittedName>
</protein>
<reference evidence="2" key="1">
    <citation type="journal article" date="2021" name="Nat. Commun.">
        <title>Genetic determinants of endophytism in the Arabidopsis root mycobiome.</title>
        <authorList>
            <person name="Mesny F."/>
            <person name="Miyauchi S."/>
            <person name="Thiergart T."/>
            <person name="Pickel B."/>
            <person name="Atanasova L."/>
            <person name="Karlsson M."/>
            <person name="Huettel B."/>
            <person name="Barry K.W."/>
            <person name="Haridas S."/>
            <person name="Chen C."/>
            <person name="Bauer D."/>
            <person name="Andreopoulos W."/>
            <person name="Pangilinan J."/>
            <person name="LaButti K."/>
            <person name="Riley R."/>
            <person name="Lipzen A."/>
            <person name="Clum A."/>
            <person name="Drula E."/>
            <person name="Henrissat B."/>
            <person name="Kohler A."/>
            <person name="Grigoriev I.V."/>
            <person name="Martin F.M."/>
            <person name="Hacquard S."/>
        </authorList>
    </citation>
    <scope>NUCLEOTIDE SEQUENCE</scope>
    <source>
        <strain evidence="2">MPI-CAGE-AT-0021</strain>
    </source>
</reference>
<feature type="non-terminal residue" evidence="2">
    <location>
        <position position="275"/>
    </location>
</feature>
<feature type="non-terminal residue" evidence="2">
    <location>
        <position position="1"/>
    </location>
</feature>
<feature type="region of interest" description="Disordered" evidence="1">
    <location>
        <begin position="177"/>
        <end position="196"/>
    </location>
</feature>
<dbReference type="EMBL" id="JAGMUU010000014">
    <property type="protein sequence ID" value="KAH7139885.1"/>
    <property type="molecule type" value="Genomic_DNA"/>
</dbReference>
<accession>A0A9P9EL92</accession>
<feature type="region of interest" description="Disordered" evidence="1">
    <location>
        <begin position="1"/>
        <end position="36"/>
    </location>
</feature>
<proteinExistence type="predicted"/>